<keyword evidence="1" id="KW-1133">Transmembrane helix</keyword>
<feature type="transmembrane region" description="Helical" evidence="1">
    <location>
        <begin position="6"/>
        <end position="24"/>
    </location>
</feature>
<name>A0A8S5QXU3_9CAUD</name>
<dbReference type="EMBL" id="BK015765">
    <property type="protein sequence ID" value="DAE24014.1"/>
    <property type="molecule type" value="Genomic_DNA"/>
</dbReference>
<sequence length="29" mass="3574">MPYFFPFYVVTLIFLCYILLKYLLGGFYE</sequence>
<reference evidence="2" key="1">
    <citation type="journal article" date="2021" name="Proc. Natl. Acad. Sci. U.S.A.">
        <title>A Catalog of Tens of Thousands of Viruses from Human Metagenomes Reveals Hidden Associations with Chronic Diseases.</title>
        <authorList>
            <person name="Tisza M.J."/>
            <person name="Buck C.B."/>
        </authorList>
    </citation>
    <scope>NUCLEOTIDE SEQUENCE</scope>
    <source>
        <strain evidence="2">CtoiA13</strain>
    </source>
</reference>
<keyword evidence="1" id="KW-0812">Transmembrane</keyword>
<evidence type="ECO:0000313" key="2">
    <source>
        <dbReference type="EMBL" id="DAE24014.1"/>
    </source>
</evidence>
<organism evidence="2">
    <name type="scientific">Siphoviridae sp. ctoiA13</name>
    <dbReference type="NCBI Taxonomy" id="2826462"/>
    <lineage>
        <taxon>Viruses</taxon>
        <taxon>Duplodnaviria</taxon>
        <taxon>Heunggongvirae</taxon>
        <taxon>Uroviricota</taxon>
        <taxon>Caudoviricetes</taxon>
    </lineage>
</organism>
<protein>
    <submittedName>
        <fullName evidence="2">Uncharacterized protein</fullName>
    </submittedName>
</protein>
<proteinExistence type="predicted"/>
<accession>A0A8S5QXU3</accession>
<evidence type="ECO:0000256" key="1">
    <source>
        <dbReference type="SAM" id="Phobius"/>
    </source>
</evidence>
<keyword evidence="1" id="KW-0472">Membrane</keyword>